<evidence type="ECO:0000256" key="1">
    <source>
        <dbReference type="SAM" id="MobiDB-lite"/>
    </source>
</evidence>
<evidence type="ECO:0000313" key="4">
    <source>
        <dbReference type="Proteomes" id="UP001214666"/>
    </source>
</evidence>
<feature type="chain" id="PRO_5043982453" evidence="2">
    <location>
        <begin position="26"/>
        <end position="513"/>
    </location>
</feature>
<organism evidence="3 4">
    <name type="scientific">Aeromonas hydrophila</name>
    <dbReference type="NCBI Taxonomy" id="644"/>
    <lineage>
        <taxon>Bacteria</taxon>
        <taxon>Pseudomonadati</taxon>
        <taxon>Pseudomonadota</taxon>
        <taxon>Gammaproteobacteria</taxon>
        <taxon>Aeromonadales</taxon>
        <taxon>Aeromonadaceae</taxon>
        <taxon>Aeromonas</taxon>
    </lineage>
</organism>
<evidence type="ECO:0000256" key="2">
    <source>
        <dbReference type="SAM" id="SignalP"/>
    </source>
</evidence>
<protein>
    <submittedName>
        <fullName evidence="3">BatD family protein</fullName>
    </submittedName>
</protein>
<dbReference type="PANTHER" id="PTHR40940">
    <property type="entry name" value="PROTEIN BATD-RELATED"/>
    <property type="match status" value="1"/>
</dbReference>
<dbReference type="InterPro" id="IPR025738">
    <property type="entry name" value="BatD"/>
</dbReference>
<gene>
    <name evidence="3" type="ORF">PY771_09400</name>
</gene>
<accession>A0AAX3PAQ3</accession>
<dbReference type="AlphaFoldDB" id="A0AAX3PAQ3"/>
<feature type="signal peptide" evidence="2">
    <location>
        <begin position="1"/>
        <end position="25"/>
    </location>
</feature>
<sequence>MSCLFTRCHTLCLLLLWLMTAQVFAAPPRAELLPGADRRDWLLIIEADGERQSNELAITPLLRQFAVGKVTMSRISAPQQSLTRWQIPLHLLDTSPQQVPALPLGAEQTPSIPFPPRSEAGNLAPTPAISPIELQARVLQQGPLYPGQPFVYQLSLWLPANMEAPNLTEPASDAFTIRRLGNDQWQPPASPGLPGRLTRSWLLQAKEAGRHPLESPRFQGRLPQDDGGSDPLSARAATLFVQIDEPPLQPVASQLTLGQRLDPPTAARAGEPVIRTLTLTLEGGDGSRLNLARLLGSSGLPAGIRARPDGEQQQERYLAKGTLRFEREWRQALTVDEPGDYLLPAIEMAWFNTQRGRIEYARLPATPLHIAAGTQSQPAQDGPNDESLLWVIWALLLRACWRHGPRWHAFYRLQQALCRADTEQIRARLLAWAHLHWSLPHHRLDVLPCRRDPALVPHFAALERACFAAASPAESHPQTWTDFASALCGHETFAIAYGLRQLARIGRSWPSFK</sequence>
<keyword evidence="2" id="KW-0732">Signal</keyword>
<feature type="region of interest" description="Disordered" evidence="1">
    <location>
        <begin position="210"/>
        <end position="230"/>
    </location>
</feature>
<proteinExistence type="predicted"/>
<reference evidence="3" key="1">
    <citation type="submission" date="2023-02" db="EMBL/GenBank/DDBJ databases">
        <title>The sequence of Aeromonas hydrophila K533.</title>
        <authorList>
            <person name="Luo X."/>
        </authorList>
    </citation>
    <scope>NUCLEOTIDE SEQUENCE</scope>
    <source>
        <strain evidence="3">K533</strain>
    </source>
</reference>
<name>A0AAX3PAQ3_AERHY</name>
<evidence type="ECO:0000313" key="3">
    <source>
        <dbReference type="EMBL" id="WEE28509.1"/>
    </source>
</evidence>
<dbReference type="PANTHER" id="PTHR40940:SF1">
    <property type="entry name" value="PROTEIN BATD"/>
    <property type="match status" value="1"/>
</dbReference>
<dbReference type="EMBL" id="CP118942">
    <property type="protein sequence ID" value="WEE28509.1"/>
    <property type="molecule type" value="Genomic_DNA"/>
</dbReference>
<dbReference type="Proteomes" id="UP001214666">
    <property type="component" value="Chromosome"/>
</dbReference>